<sequence>MSSPSVLAIGAGAQGALKETGGHCIVVNDCPIIENFVLSYGTFVIPVPIRRHPDPAVRRSGIEKSGAAEATGNRRREWHRLALEDYGQAKEKG</sequence>
<reference evidence="2 3" key="1">
    <citation type="submission" date="2020-10" db="EMBL/GenBank/DDBJ databases">
        <title>Genome analysis of Massilia species.</title>
        <authorList>
            <person name="Jung D.-H."/>
        </authorList>
    </citation>
    <scope>NUCLEOTIDE SEQUENCE [LARGE SCALE GENOMIC DNA]</scope>
    <source>
        <strain evidence="3">sipir</strain>
    </source>
</reference>
<dbReference type="EMBL" id="CP063361">
    <property type="protein sequence ID" value="UOD31418.1"/>
    <property type="molecule type" value="Genomic_DNA"/>
</dbReference>
<protein>
    <submittedName>
        <fullName evidence="2">Uncharacterized protein</fullName>
    </submittedName>
</protein>
<dbReference type="RefSeq" id="WP_243492552.1">
    <property type="nucleotide sequence ID" value="NZ_CP063361.1"/>
</dbReference>
<accession>A0ABY4AFR2</accession>
<evidence type="ECO:0000256" key="1">
    <source>
        <dbReference type="SAM" id="MobiDB-lite"/>
    </source>
</evidence>
<dbReference type="Proteomes" id="UP000831532">
    <property type="component" value="Chromosome"/>
</dbReference>
<gene>
    <name evidence="2" type="ORF">INH39_06875</name>
</gene>
<evidence type="ECO:0000313" key="2">
    <source>
        <dbReference type="EMBL" id="UOD31418.1"/>
    </source>
</evidence>
<proteinExistence type="predicted"/>
<feature type="region of interest" description="Disordered" evidence="1">
    <location>
        <begin position="55"/>
        <end position="76"/>
    </location>
</feature>
<name>A0ABY4AFR2_9BURK</name>
<organism evidence="2 3">
    <name type="scientific">Massilia violaceinigra</name>
    <dbReference type="NCBI Taxonomy" id="2045208"/>
    <lineage>
        <taxon>Bacteria</taxon>
        <taxon>Pseudomonadati</taxon>
        <taxon>Pseudomonadota</taxon>
        <taxon>Betaproteobacteria</taxon>
        <taxon>Burkholderiales</taxon>
        <taxon>Oxalobacteraceae</taxon>
        <taxon>Telluria group</taxon>
        <taxon>Massilia</taxon>
    </lineage>
</organism>
<keyword evidence="3" id="KW-1185">Reference proteome</keyword>
<evidence type="ECO:0000313" key="3">
    <source>
        <dbReference type="Proteomes" id="UP000831532"/>
    </source>
</evidence>